<feature type="domain" description="Multidrug resistance protein MdtA-like barrel-sandwich hybrid" evidence="1">
    <location>
        <begin position="66"/>
        <end position="215"/>
    </location>
</feature>
<evidence type="ECO:0000259" key="1">
    <source>
        <dbReference type="Pfam" id="PF25917"/>
    </source>
</evidence>
<dbReference type="InterPro" id="IPR058625">
    <property type="entry name" value="MdtA-like_BSH"/>
</dbReference>
<evidence type="ECO:0000313" key="3">
    <source>
        <dbReference type="Proteomes" id="UP000468581"/>
    </source>
</evidence>
<dbReference type="GO" id="GO:0015562">
    <property type="term" value="F:efflux transmembrane transporter activity"/>
    <property type="evidence" value="ECO:0007669"/>
    <property type="project" value="TreeGrafter"/>
</dbReference>
<evidence type="ECO:0000313" key="2">
    <source>
        <dbReference type="EMBL" id="NER14835.1"/>
    </source>
</evidence>
<dbReference type="SUPFAM" id="SSF111369">
    <property type="entry name" value="HlyD-like secretion proteins"/>
    <property type="match status" value="1"/>
</dbReference>
<dbReference type="EMBL" id="JAABOO010000003">
    <property type="protein sequence ID" value="NER14835.1"/>
    <property type="molecule type" value="Genomic_DNA"/>
</dbReference>
<sequence length="379" mass="42364">MRNLTIAILSILILGGASYGAYSLITKKKKGRPKPPKVVKTVFIDTVENRTVPIVIPANGNLTALRRVELYAEVQGVLKGGNKLFKPGQKYVKGESLLRLDASEYYATVQSQKSNLYNLVTSIMPDLRLDYPEAYPKWQTYLSNFDINKSVPPLPQMNSEQEKFFVTGRNIVSTYYNVKNLEERLSKYSIRAPFSGILTEALVTEGTLVRNGQKLGEFIDPSIYELEVAINKSFSDLLKVGEEVKLNNLENTKSWTGRVSRINGRIDQATQTISAFIEVKGEDLKEGIYLEAHLNARNEENAISISRKLLVDESQVFVVKDSILDLIPVTPVYFSDKEVVVKGLPNGTRILSRTVPGAYAGMLVKVYSEKKTETAKAEQ</sequence>
<dbReference type="PANTHER" id="PTHR30469:SF15">
    <property type="entry name" value="HLYD FAMILY OF SECRETION PROTEINS"/>
    <property type="match status" value="1"/>
</dbReference>
<dbReference type="AlphaFoldDB" id="A0A6P0UNU2"/>
<keyword evidence="3" id="KW-1185">Reference proteome</keyword>
<accession>A0A6P0UNU2</accession>
<organism evidence="2 3">
    <name type="scientific">Leptobacterium flavescens</name>
    <dbReference type="NCBI Taxonomy" id="472055"/>
    <lineage>
        <taxon>Bacteria</taxon>
        <taxon>Pseudomonadati</taxon>
        <taxon>Bacteroidota</taxon>
        <taxon>Flavobacteriia</taxon>
        <taxon>Flavobacteriales</taxon>
        <taxon>Flavobacteriaceae</taxon>
        <taxon>Leptobacterium</taxon>
    </lineage>
</organism>
<dbReference type="Proteomes" id="UP000468581">
    <property type="component" value="Unassembled WGS sequence"/>
</dbReference>
<protein>
    <submittedName>
        <fullName evidence="2">HlyD family efflux transporter periplasmic adaptor subunit</fullName>
    </submittedName>
</protein>
<proteinExistence type="predicted"/>
<dbReference type="GO" id="GO:1990281">
    <property type="term" value="C:efflux pump complex"/>
    <property type="evidence" value="ECO:0007669"/>
    <property type="project" value="TreeGrafter"/>
</dbReference>
<dbReference type="Pfam" id="PF25917">
    <property type="entry name" value="BSH_RND"/>
    <property type="match status" value="1"/>
</dbReference>
<reference evidence="2 3" key="1">
    <citation type="submission" date="2020-01" db="EMBL/GenBank/DDBJ databases">
        <title>Leptobacterium flavescens.</title>
        <authorList>
            <person name="Wang G."/>
        </authorList>
    </citation>
    <scope>NUCLEOTIDE SEQUENCE [LARGE SCALE GENOMIC DNA]</scope>
    <source>
        <strain evidence="2 3">KCTC 22160</strain>
    </source>
</reference>
<dbReference type="RefSeq" id="WP_163608114.1">
    <property type="nucleotide sequence ID" value="NZ_JAABOO010000003.1"/>
</dbReference>
<dbReference type="Gene3D" id="2.40.50.100">
    <property type="match status" value="1"/>
</dbReference>
<name>A0A6P0UNU2_9FLAO</name>
<dbReference type="Gene3D" id="2.40.30.170">
    <property type="match status" value="1"/>
</dbReference>
<gene>
    <name evidence="2" type="ORF">GWK08_15365</name>
</gene>
<dbReference type="PANTHER" id="PTHR30469">
    <property type="entry name" value="MULTIDRUG RESISTANCE PROTEIN MDTA"/>
    <property type="match status" value="1"/>
</dbReference>
<comment type="caution">
    <text evidence="2">The sequence shown here is derived from an EMBL/GenBank/DDBJ whole genome shotgun (WGS) entry which is preliminary data.</text>
</comment>
<dbReference type="Gene3D" id="1.10.287.470">
    <property type="entry name" value="Helix hairpin bin"/>
    <property type="match status" value="1"/>
</dbReference>